<sequence length="329" mass="37319">MTTREEPLTSLPIPILKVLAEFENGNNGEEEDDVKREDGEDEVDHNGYIKSDFLKIPITVSAAKTEKEQPTDESFKQTDENEVAKPSQNSTKKTGGKPLPEKEIDIVQVPNFPEPGPKYDTPSPRRPHHREGSCCGYRENNPPCHHFCNQGIVIGVETIFLIAVATVKMLSPCCPYDETNARNHHNESQDHCYDGDPTREYTSGNHHHHQQDGCCENQDYNYNYNCKQDVDDDDVYDDAKSVEELLEEYLEDIDEKTERIHDILDDYAAMDLFISVHGFQPEEVHVTAKDASSLSRETTSTVRLCGYESVTSRRVTRSQRSLMSPGPQQ</sequence>
<keyword evidence="1" id="KW-0175">Coiled coil</keyword>
<dbReference type="Proteomes" id="UP000005408">
    <property type="component" value="Unassembled WGS sequence"/>
</dbReference>
<evidence type="ECO:0000256" key="1">
    <source>
        <dbReference type="SAM" id="Coils"/>
    </source>
</evidence>
<evidence type="ECO:0000256" key="2">
    <source>
        <dbReference type="SAM" id="MobiDB-lite"/>
    </source>
</evidence>
<evidence type="ECO:0000313" key="4">
    <source>
        <dbReference type="Proteomes" id="UP000005408"/>
    </source>
</evidence>
<feature type="region of interest" description="Disordered" evidence="2">
    <location>
        <begin position="22"/>
        <end position="48"/>
    </location>
</feature>
<feature type="compositionally biased region" description="Basic and acidic residues" evidence="2">
    <location>
        <begin position="64"/>
        <end position="83"/>
    </location>
</feature>
<dbReference type="AlphaFoldDB" id="A0A8W8J8D7"/>
<keyword evidence="4" id="KW-1185">Reference proteome</keyword>
<proteinExistence type="predicted"/>
<evidence type="ECO:0000313" key="3">
    <source>
        <dbReference type="EnsemblMetazoa" id="G17807.2:cds"/>
    </source>
</evidence>
<accession>A0A8W8J8D7</accession>
<organism evidence="3 4">
    <name type="scientific">Magallana gigas</name>
    <name type="common">Pacific oyster</name>
    <name type="synonym">Crassostrea gigas</name>
    <dbReference type="NCBI Taxonomy" id="29159"/>
    <lineage>
        <taxon>Eukaryota</taxon>
        <taxon>Metazoa</taxon>
        <taxon>Spiralia</taxon>
        <taxon>Lophotrochozoa</taxon>
        <taxon>Mollusca</taxon>
        <taxon>Bivalvia</taxon>
        <taxon>Autobranchia</taxon>
        <taxon>Pteriomorphia</taxon>
        <taxon>Ostreida</taxon>
        <taxon>Ostreoidea</taxon>
        <taxon>Ostreidae</taxon>
        <taxon>Magallana</taxon>
    </lineage>
</organism>
<name>A0A8W8J8D7_MAGGI</name>
<protein>
    <submittedName>
        <fullName evidence="3">Uncharacterized protein</fullName>
    </submittedName>
</protein>
<dbReference type="EnsemblMetazoa" id="G17807.2">
    <property type="protein sequence ID" value="G17807.2:cds"/>
    <property type="gene ID" value="G17807"/>
</dbReference>
<feature type="coiled-coil region" evidence="1">
    <location>
        <begin position="239"/>
        <end position="266"/>
    </location>
</feature>
<feature type="region of interest" description="Disordered" evidence="2">
    <location>
        <begin position="61"/>
        <end position="103"/>
    </location>
</feature>
<reference evidence="3" key="1">
    <citation type="submission" date="2022-08" db="UniProtKB">
        <authorList>
            <consortium name="EnsemblMetazoa"/>
        </authorList>
    </citation>
    <scope>IDENTIFICATION</scope>
    <source>
        <strain evidence="3">05x7-T-G4-1.051#20</strain>
    </source>
</reference>